<dbReference type="SMART" id="SM00240">
    <property type="entry name" value="FHA"/>
    <property type="match status" value="2"/>
</dbReference>
<dbReference type="Pfam" id="PF04755">
    <property type="entry name" value="PAP_fibrillin"/>
    <property type="match status" value="1"/>
</dbReference>
<dbReference type="InterPro" id="IPR000253">
    <property type="entry name" value="FHA_dom"/>
</dbReference>
<dbReference type="Gene3D" id="2.60.200.20">
    <property type="match status" value="2"/>
</dbReference>
<reference evidence="6" key="1">
    <citation type="journal article" date="2006" name="Proc. Natl. Acad. Sci. U.S.A.">
        <title>Genome analysis of the smallest free-living eukaryote Ostreococcus tauri unveils many unique features.</title>
        <authorList>
            <person name="Derelle E."/>
            <person name="Ferraz C."/>
            <person name="Rombauts S."/>
            <person name="Rouze P."/>
            <person name="Worden A.Z."/>
            <person name="Robbens S."/>
            <person name="Partensky F."/>
            <person name="Degroeve S."/>
            <person name="Echeynie S."/>
            <person name="Cooke R."/>
            <person name="Saeys Y."/>
            <person name="Wuyts J."/>
            <person name="Jabbari K."/>
            <person name="Bowler C."/>
            <person name="Panaud O."/>
            <person name="Piegu B."/>
            <person name="Ball S.G."/>
            <person name="Ral J.-P."/>
            <person name="Bouget F.-Y."/>
            <person name="Piganeau G."/>
            <person name="De Baets B."/>
            <person name="Picard A."/>
            <person name="Delseny M."/>
            <person name="Demaille J."/>
            <person name="Van de Peer Y."/>
            <person name="Moreau H."/>
        </authorList>
    </citation>
    <scope>NUCLEOTIDE SEQUENCE [LARGE SCALE GENOMIC DNA]</scope>
    <source>
        <strain evidence="6">OTTH 0595 / CCAP 157/2 / RCC745</strain>
    </source>
</reference>
<dbReference type="InParanoid" id="A0A090M5N3"/>
<dbReference type="GO" id="GO:0009536">
    <property type="term" value="C:plastid"/>
    <property type="evidence" value="ECO:0007669"/>
    <property type="project" value="UniProtKB-SubCell"/>
</dbReference>
<feature type="region of interest" description="Disordered" evidence="3">
    <location>
        <begin position="220"/>
        <end position="242"/>
    </location>
</feature>
<feature type="domain" description="FHA" evidence="4">
    <location>
        <begin position="295"/>
        <end position="348"/>
    </location>
</feature>
<dbReference type="AlphaFoldDB" id="A0A090M5N3"/>
<gene>
    <name evidence="5" type="ORF">OT_ostta10g03500</name>
</gene>
<evidence type="ECO:0000256" key="2">
    <source>
        <dbReference type="ARBA" id="ARBA00022640"/>
    </source>
</evidence>
<evidence type="ECO:0000313" key="5">
    <source>
        <dbReference type="EMBL" id="CEF99501.1"/>
    </source>
</evidence>
<dbReference type="GeneID" id="9832129"/>
<evidence type="ECO:0000256" key="1">
    <source>
        <dbReference type="ARBA" id="ARBA00004474"/>
    </source>
</evidence>
<dbReference type="InterPro" id="IPR006843">
    <property type="entry name" value="PAP/fibrillin_dom"/>
</dbReference>
<comment type="subcellular location">
    <subcellularLocation>
        <location evidence="1">Plastid</location>
    </subcellularLocation>
</comment>
<protein>
    <submittedName>
        <fullName evidence="5">Plastid lipid-associated protein/fibrillin conserved domain</fullName>
    </submittedName>
</protein>
<sequence>MSTLSTRPIDGRHLHRRWHRHHVVTASSSVSTLSTRRAREFRSVELVPAGDFTCEHLPPNERKSVPKEMETKVIRLPNEPGSRMIVGRARGTGFMLPVRTVSGKHAELSLGANEDEGRVFVKDLGSKFGTSINGRALRRGETYEIFPGDFVTFGDEHLARYEAVAVVKIIPRKDDNSKPKPNDSLEQMLDVIKAGAVAAEQVGSAVSSMASTAALAAEEQAKSMQQPERAKTRGEAKKLEKQEFEANEEEVIKMEVRRQREESVTAPDTVTAERVLLAPVGWSGPVIDLELGERVVLGTSQKRGGADVILSSPGVDKSHAAVTLAGDGVVYVEDLRSSGGTFVRGRQIKAGLQYSLAAGDEFMLGDSGCVFQLSSNVEDDEEFEYQDVLEVGAPIDTPIDTAALAPRPTAEVEIVEAQDVTLNAVNNDDSTVSSPWDVLGGGLKGMGDNLGAAIFNSKINVNYSYKPTITLAGGKLAGLSDMKAALLLALADTERGLRVDKERRKKIEQLVRALEAKNPTKSPLKSPLMNGRWALQYTTQLSVIGRGKPDFMRPKGAIFQTLDIFTLQCLNEETFEPLPFLKFTNASTFDLKARTDSRAAITPRDVRIAGVRIKAPPTTAGRALRNMEMEASGSGSMAWQDTTFVDTEMRVSRTQSGDFFIFVRDDENDVDVNDPSMM</sequence>
<reference evidence="5 6" key="2">
    <citation type="journal article" date="2014" name="BMC Genomics">
        <title>An improved genome of the model marine alga Ostreococcus tauri unfolds by assessing Illumina de novo assemblies.</title>
        <authorList>
            <person name="Blanc-Mathieu R."/>
            <person name="Verhelst B."/>
            <person name="Derelle E."/>
            <person name="Rombauts S."/>
            <person name="Bouget F.Y."/>
            <person name="Carre I."/>
            <person name="Chateau A."/>
            <person name="Eyre-Walker A."/>
            <person name="Grimsley N."/>
            <person name="Moreau H."/>
            <person name="Piegu B."/>
            <person name="Rivals E."/>
            <person name="Schackwitz W."/>
            <person name="Van de Peer Y."/>
            <person name="Piganeau G."/>
        </authorList>
    </citation>
    <scope>NUCLEOTIDE SEQUENCE [LARGE SCALE GENOMIC DNA]</scope>
    <source>
        <strain evidence="6">OTTH 0595 / CCAP 157/2 / RCC745</strain>
    </source>
</reference>
<organism evidence="5 6">
    <name type="scientific">Ostreococcus tauri</name>
    <name type="common">Marine green alga</name>
    <dbReference type="NCBI Taxonomy" id="70448"/>
    <lineage>
        <taxon>Eukaryota</taxon>
        <taxon>Viridiplantae</taxon>
        <taxon>Chlorophyta</taxon>
        <taxon>Mamiellophyceae</taxon>
        <taxon>Mamiellales</taxon>
        <taxon>Bathycoccaceae</taxon>
        <taxon>Ostreococcus</taxon>
    </lineage>
</organism>
<feature type="compositionally biased region" description="Basic and acidic residues" evidence="3">
    <location>
        <begin position="228"/>
        <end position="242"/>
    </location>
</feature>
<dbReference type="RefSeq" id="XP_003081796.2">
    <property type="nucleotide sequence ID" value="XM_003081748.2"/>
</dbReference>
<dbReference type="InterPro" id="IPR008984">
    <property type="entry name" value="SMAD_FHA_dom_sf"/>
</dbReference>
<dbReference type="SUPFAM" id="SSF49879">
    <property type="entry name" value="SMAD/FHA domain"/>
    <property type="match status" value="2"/>
</dbReference>
<name>A0A090M5N3_OSTTA</name>
<dbReference type="KEGG" id="ota:OT_ostta10g03500"/>
<dbReference type="PROSITE" id="PS50006">
    <property type="entry name" value="FHA_DOMAIN"/>
    <property type="match status" value="2"/>
</dbReference>
<evidence type="ECO:0000256" key="3">
    <source>
        <dbReference type="SAM" id="MobiDB-lite"/>
    </source>
</evidence>
<feature type="domain" description="FHA" evidence="4">
    <location>
        <begin position="84"/>
        <end position="137"/>
    </location>
</feature>
<evidence type="ECO:0000259" key="4">
    <source>
        <dbReference type="PROSITE" id="PS50006"/>
    </source>
</evidence>
<dbReference type="EMBL" id="CAID01000010">
    <property type="protein sequence ID" value="CEF99501.1"/>
    <property type="molecule type" value="Genomic_DNA"/>
</dbReference>
<dbReference type="OrthoDB" id="189024at2759"/>
<keyword evidence="6" id="KW-1185">Reference proteome</keyword>
<proteinExistence type="predicted"/>
<evidence type="ECO:0000313" key="6">
    <source>
        <dbReference type="Proteomes" id="UP000009170"/>
    </source>
</evidence>
<accession>A0A090M5N3</accession>
<keyword evidence="2" id="KW-0934">Plastid</keyword>
<dbReference type="InterPro" id="IPR039633">
    <property type="entry name" value="PAP"/>
</dbReference>
<dbReference type="Proteomes" id="UP000009170">
    <property type="component" value="Unassembled WGS sequence"/>
</dbReference>
<dbReference type="CDD" id="cd00060">
    <property type="entry name" value="FHA"/>
    <property type="match status" value="2"/>
</dbReference>
<dbReference type="Pfam" id="PF00498">
    <property type="entry name" value="FHA"/>
    <property type="match status" value="2"/>
</dbReference>
<comment type="caution">
    <text evidence="5">The sequence shown here is derived from an EMBL/GenBank/DDBJ whole genome shotgun (WGS) entry which is preliminary data.</text>
</comment>
<dbReference type="PANTHER" id="PTHR31906">
    <property type="entry name" value="PLASTID-LIPID-ASSOCIATED PROTEIN 4, CHLOROPLASTIC-RELATED"/>
    <property type="match status" value="1"/>
</dbReference>